<dbReference type="Gene3D" id="3.40.50.300">
    <property type="entry name" value="P-loop containing nucleotide triphosphate hydrolases"/>
    <property type="match status" value="1"/>
</dbReference>
<reference evidence="4 5" key="1">
    <citation type="submission" date="2017-06" db="EMBL/GenBank/DDBJ databases">
        <title>Complete genome sequence of Nitrospirillum amazonense strain CBAmC, an endophytic nitrogen-fixing and plant growth-promoting bacterium, isolated from sugarcane.</title>
        <authorList>
            <person name="Schwab S."/>
            <person name="dos Santos Teixeira K.R."/>
            <person name="Simoes Araujo J.L."/>
            <person name="Soares Vidal M."/>
            <person name="Borges de Freitas H.R."/>
            <person name="Rivello Crivelaro A.L."/>
            <person name="Bueno de Camargo Nunes A."/>
            <person name="dos Santos C.M."/>
            <person name="Palmeira da Silva Rosa D."/>
            <person name="da Silva Padilha D."/>
            <person name="da Silva E."/>
            <person name="Araujo Terra L."/>
            <person name="Soares Mendes V."/>
            <person name="Farinelli L."/>
            <person name="Magalhaes Cruz L."/>
            <person name="Baldani J.I."/>
        </authorList>
    </citation>
    <scope>NUCLEOTIDE SEQUENCE [LARGE SCALE GENOMIC DNA]</scope>
    <source>
        <strain evidence="4 5">CBAmC</strain>
    </source>
</reference>
<dbReference type="SUPFAM" id="SSF52540">
    <property type="entry name" value="P-loop containing nucleoside triphosphate hydrolases"/>
    <property type="match status" value="1"/>
</dbReference>
<sequence>MDGAALRIAREARGETQQTFADWLNASLGRKYDKGRISRWETGGEKIPQAVIDLLTPRRRARQTATIIALSNQKGGVGKTSASVNICAALAALGQRVLLVDADPQASATVHLGISQAAMSEAGKTTYHVMLKDQATGQAAVPVCDGRFHLLPSTILLSAAETELIAEPMGTLVLRERLAMVRRAYDYILIDCPPHLGMLTLNALAAADGVLIPVQTEMLALMGVPLLLDTISKVRRRGNPDLSVIGILPTMFTARHTQDRATLADLEARFGGAIRIFTPVPRATIFPQSVAAGQPTIDVASDPATVAPFREVAQALLEADGEDVAHVA</sequence>
<gene>
    <name evidence="4" type="ORF">Y958_22045</name>
</gene>
<feature type="domain" description="AAA" evidence="3">
    <location>
        <begin position="66"/>
        <end position="243"/>
    </location>
</feature>
<organism evidence="4 5">
    <name type="scientific">Nitrospirillum viridazoti CBAmc</name>
    <dbReference type="NCBI Taxonomy" id="1441467"/>
    <lineage>
        <taxon>Bacteria</taxon>
        <taxon>Pseudomonadati</taxon>
        <taxon>Pseudomonadota</taxon>
        <taxon>Alphaproteobacteria</taxon>
        <taxon>Rhodospirillales</taxon>
        <taxon>Azospirillaceae</taxon>
        <taxon>Nitrospirillum</taxon>
        <taxon>Nitrospirillum viridazoti</taxon>
    </lineage>
</organism>
<dbReference type="EMBL" id="CP022112">
    <property type="protein sequence ID" value="ASG24747.1"/>
    <property type="molecule type" value="Genomic_DNA"/>
</dbReference>
<evidence type="ECO:0000256" key="1">
    <source>
        <dbReference type="ARBA" id="ARBA00057242"/>
    </source>
</evidence>
<protein>
    <recommendedName>
        <fullName evidence="2">Chromosome partitioning protein ParA</fullName>
    </recommendedName>
</protein>
<accession>A0A248K196</accession>
<name>A0A248K196_9PROT</name>
<dbReference type="AlphaFoldDB" id="A0A248K196"/>
<evidence type="ECO:0000256" key="2">
    <source>
        <dbReference type="ARBA" id="ARBA00074747"/>
    </source>
</evidence>
<dbReference type="FunFam" id="3.40.50.300:FF:000285">
    <property type="entry name" value="Sporulation initiation inhibitor Soj"/>
    <property type="match status" value="1"/>
</dbReference>
<evidence type="ECO:0000313" key="4">
    <source>
        <dbReference type="EMBL" id="ASG24747.1"/>
    </source>
</evidence>
<dbReference type="InterPro" id="IPR010982">
    <property type="entry name" value="Lambda_DNA-bd_dom_sf"/>
</dbReference>
<dbReference type="PANTHER" id="PTHR13696">
    <property type="entry name" value="P-LOOP CONTAINING NUCLEOSIDE TRIPHOSPHATE HYDROLASE"/>
    <property type="match status" value="1"/>
</dbReference>
<dbReference type="InterPro" id="IPR050678">
    <property type="entry name" value="DNA_Partitioning_ATPase"/>
</dbReference>
<comment type="function">
    <text evidence="1">Involved in chromosome partition. Localize to both poles of the predivisional cell following completion of DNA replication.</text>
</comment>
<dbReference type="RefSeq" id="WP_040845427.1">
    <property type="nucleotide sequence ID" value="NZ_CP022112.1"/>
</dbReference>
<dbReference type="GO" id="GO:0003677">
    <property type="term" value="F:DNA binding"/>
    <property type="evidence" value="ECO:0007669"/>
    <property type="project" value="InterPro"/>
</dbReference>
<dbReference type="InterPro" id="IPR025669">
    <property type="entry name" value="AAA_dom"/>
</dbReference>
<dbReference type="PANTHER" id="PTHR13696:SF99">
    <property type="entry name" value="COBYRINIC ACID AC-DIAMIDE SYNTHASE"/>
    <property type="match status" value="1"/>
</dbReference>
<dbReference type="InterPro" id="IPR001387">
    <property type="entry name" value="Cro/C1-type_HTH"/>
</dbReference>
<keyword evidence="5" id="KW-1185">Reference proteome</keyword>
<dbReference type="CDD" id="cd00093">
    <property type="entry name" value="HTH_XRE"/>
    <property type="match status" value="1"/>
</dbReference>
<proteinExistence type="predicted"/>
<dbReference type="Gene3D" id="1.10.260.40">
    <property type="entry name" value="lambda repressor-like DNA-binding domains"/>
    <property type="match status" value="1"/>
</dbReference>
<evidence type="ECO:0000259" key="3">
    <source>
        <dbReference type="Pfam" id="PF13614"/>
    </source>
</evidence>
<dbReference type="Proteomes" id="UP000197153">
    <property type="component" value="Chromosome 3"/>
</dbReference>
<dbReference type="CDD" id="cd02042">
    <property type="entry name" value="ParAB_family"/>
    <property type="match status" value="1"/>
</dbReference>
<dbReference type="InterPro" id="IPR027417">
    <property type="entry name" value="P-loop_NTPase"/>
</dbReference>
<evidence type="ECO:0000313" key="5">
    <source>
        <dbReference type="Proteomes" id="UP000197153"/>
    </source>
</evidence>
<dbReference type="Pfam" id="PF13614">
    <property type="entry name" value="AAA_31"/>
    <property type="match status" value="1"/>
</dbReference>
<dbReference type="KEGG" id="nao:Y958_22045"/>